<dbReference type="Pfam" id="PF01507">
    <property type="entry name" value="PAPS_reduct"/>
    <property type="match status" value="1"/>
</dbReference>
<dbReference type="STRING" id="694429.Pyrfu_1433"/>
<dbReference type="KEGG" id="pfm:Pyrfu_1433"/>
<dbReference type="Proteomes" id="UP000001037">
    <property type="component" value="Chromosome"/>
</dbReference>
<gene>
    <name evidence="2" type="ordered locus">Pyrfu_1433</name>
</gene>
<evidence type="ECO:0000259" key="1">
    <source>
        <dbReference type="PROSITE" id="PS51379"/>
    </source>
</evidence>
<dbReference type="RefSeq" id="WP_014026968.1">
    <property type="nucleotide sequence ID" value="NC_015931.1"/>
</dbReference>
<protein>
    <submittedName>
        <fullName evidence="2">Phosphoadenosine phosphosulfate reductase</fullName>
    </submittedName>
</protein>
<dbReference type="EMBL" id="CP002838">
    <property type="protein sequence ID" value="AEM39291.1"/>
    <property type="molecule type" value="Genomic_DNA"/>
</dbReference>
<dbReference type="OrthoDB" id="14887at2157"/>
<feature type="domain" description="4Fe-4S ferredoxin-type" evidence="1">
    <location>
        <begin position="559"/>
        <end position="588"/>
    </location>
</feature>
<dbReference type="InterPro" id="IPR002500">
    <property type="entry name" value="PAPS_reduct_dom"/>
</dbReference>
<dbReference type="PROSITE" id="PS00198">
    <property type="entry name" value="4FE4S_FER_1"/>
    <property type="match status" value="1"/>
</dbReference>
<evidence type="ECO:0000313" key="2">
    <source>
        <dbReference type="EMBL" id="AEM39291.1"/>
    </source>
</evidence>
<accession>G0EH67</accession>
<dbReference type="SUPFAM" id="SSF54862">
    <property type="entry name" value="4Fe-4S ferredoxins"/>
    <property type="match status" value="1"/>
</dbReference>
<organism evidence="2 3">
    <name type="scientific">Pyrolobus fumarii (strain DSM 11204 / 1A)</name>
    <dbReference type="NCBI Taxonomy" id="694429"/>
    <lineage>
        <taxon>Archaea</taxon>
        <taxon>Thermoproteota</taxon>
        <taxon>Thermoprotei</taxon>
        <taxon>Desulfurococcales</taxon>
        <taxon>Pyrodictiaceae</taxon>
        <taxon>Pyrolobus</taxon>
    </lineage>
</organism>
<feature type="domain" description="4Fe-4S ferredoxin-type" evidence="1">
    <location>
        <begin position="589"/>
        <end position="618"/>
    </location>
</feature>
<dbReference type="InterPro" id="IPR014729">
    <property type="entry name" value="Rossmann-like_a/b/a_fold"/>
</dbReference>
<dbReference type="Pfam" id="PF13237">
    <property type="entry name" value="Fer4_10"/>
    <property type="match status" value="1"/>
</dbReference>
<dbReference type="GeneID" id="11138619"/>
<dbReference type="AlphaFoldDB" id="G0EH67"/>
<dbReference type="HOGENOM" id="CLU_026622_0_0_2"/>
<dbReference type="InterPro" id="IPR017900">
    <property type="entry name" value="4Fe4S_Fe_S_CS"/>
</dbReference>
<dbReference type="Gene3D" id="3.30.70.20">
    <property type="match status" value="1"/>
</dbReference>
<dbReference type="InParanoid" id="G0EH67"/>
<dbReference type="InterPro" id="IPR017896">
    <property type="entry name" value="4Fe4S_Fe-S-bd"/>
</dbReference>
<sequence length="633" mass="71246">MSGVRTPRIYWCTCGDGMPAIDPRVCLECGGEAVEVYGVRGDPMPMTDGVWKWVREAIAWSLDVDESVAQRLAPGGAGLRVKLDAVEVAYALVYGGGWAGVIEFDWEVYRWVFSPRGWLASLVYREKLGNVGRLEVRAARGDILPWTVYHGVRSDKIGARIVARDVAGRIVVLRVEKGGLRVEWVEAYREDAEWPKPADWRRMYDLHWRVRVERMFREAVEWSEKVLREYGPGVVRLSGGKDSSVAALVFAEAGGEHAVFSDTGWEHKETIETAERVAETIGVNLDVVEPPRDCWRLLEGYGPPGRDYRWCTQACKLGPTARYIEERGFRTVFAGNRALESPSRARESRLSRSRGAGGGEFIASPLHAWTSLDVYTAVVTKRLPLNPLYEYGIERVGCFNCPSQSIPELQLSARLSPDKWERWSSFLKRYAEERDLPNAWLRYHLWRWRFNPPPRVRVATRDLLGVRWDKLIEKLYVTRVLEVGTEVPSVRLFNPLGGLSGLSDLRGVAPALGAVWEVTQHHLVVKPSRYSMVVFYQDGEVYVEGGSWEEIESLAEEAIRAIAMSAACTGCMLCVKKCPHDAINVIDGHRPVVDQKKCIACRKCLYVCPVAGYALLSQKVGLQKTIEEMLEGG</sequence>
<dbReference type="eggNOG" id="arCOG01543">
    <property type="taxonomic scope" value="Archaea"/>
</dbReference>
<dbReference type="eggNOG" id="arCOG00073">
    <property type="taxonomic scope" value="Archaea"/>
</dbReference>
<name>G0EH67_PYRF1</name>
<dbReference type="GO" id="GO:0016491">
    <property type="term" value="F:oxidoreductase activity"/>
    <property type="evidence" value="ECO:0007669"/>
    <property type="project" value="UniProtKB-ARBA"/>
</dbReference>
<keyword evidence="3" id="KW-1185">Reference proteome</keyword>
<dbReference type="Gene3D" id="3.40.50.620">
    <property type="entry name" value="HUPs"/>
    <property type="match status" value="1"/>
</dbReference>
<evidence type="ECO:0000313" key="3">
    <source>
        <dbReference type="Proteomes" id="UP000001037"/>
    </source>
</evidence>
<dbReference type="InterPro" id="IPR050128">
    <property type="entry name" value="Sulfate_adenylyltrnsfr_sub2"/>
</dbReference>
<dbReference type="PROSITE" id="PS51379">
    <property type="entry name" value="4FE4S_FER_2"/>
    <property type="match status" value="2"/>
</dbReference>
<dbReference type="PANTHER" id="PTHR43196">
    <property type="entry name" value="SULFATE ADENYLYLTRANSFERASE SUBUNIT 2"/>
    <property type="match status" value="1"/>
</dbReference>
<proteinExistence type="predicted"/>
<dbReference type="SUPFAM" id="SSF52402">
    <property type="entry name" value="Adenine nucleotide alpha hydrolases-like"/>
    <property type="match status" value="1"/>
</dbReference>
<reference evidence="2 3" key="1">
    <citation type="journal article" date="2011" name="Stand. Genomic Sci.">
        <title>Complete genome sequence of the hyperthermophilic chemolithoautotroph Pyrolobus fumarii type strain (1A).</title>
        <authorList>
            <person name="Anderson I."/>
            <person name="Goker M."/>
            <person name="Nolan M."/>
            <person name="Lucas S."/>
            <person name="Hammon N."/>
            <person name="Deshpande S."/>
            <person name="Cheng J.F."/>
            <person name="Tapia R."/>
            <person name="Han C."/>
            <person name="Goodwin L."/>
            <person name="Pitluck S."/>
            <person name="Huntemann M."/>
            <person name="Liolios K."/>
            <person name="Ivanova N."/>
            <person name="Pagani I."/>
            <person name="Mavromatis K."/>
            <person name="Ovchinikova G."/>
            <person name="Pati A."/>
            <person name="Chen A."/>
            <person name="Palaniappan K."/>
            <person name="Land M."/>
            <person name="Hauser L."/>
            <person name="Brambilla E.M."/>
            <person name="Huber H."/>
            <person name="Yasawong M."/>
            <person name="Rohde M."/>
            <person name="Spring S."/>
            <person name="Abt B."/>
            <person name="Sikorski J."/>
            <person name="Wirth R."/>
            <person name="Detter J.C."/>
            <person name="Woyke T."/>
            <person name="Bristow J."/>
            <person name="Eisen J.A."/>
            <person name="Markowitz V."/>
            <person name="Hugenholtz P."/>
            <person name="Kyrpides N.C."/>
            <person name="Klenk H.P."/>
            <person name="Lapidus A."/>
        </authorList>
    </citation>
    <scope>NUCLEOTIDE SEQUENCE [LARGE SCALE GENOMIC DNA]</scope>
    <source>
        <strain evidence="3">DSM 11204 / 1A</strain>
    </source>
</reference>
<dbReference type="PANTHER" id="PTHR43196:SF2">
    <property type="entry name" value="PHOSPHOADENOSINE PHOSPHOSULFATE REDUCTASE"/>
    <property type="match status" value="1"/>
</dbReference>